<dbReference type="EMBL" id="JANDBD010000008">
    <property type="protein sequence ID" value="MCP9274384.1"/>
    <property type="molecule type" value="Genomic_DNA"/>
</dbReference>
<evidence type="ECO:0000313" key="1">
    <source>
        <dbReference type="EMBL" id="MCP9274384.1"/>
    </source>
</evidence>
<dbReference type="RefSeq" id="WP_255061913.1">
    <property type="nucleotide sequence ID" value="NZ_JANDBD010000008.1"/>
</dbReference>
<name>A0ABT1M5F3_9MYCO</name>
<reference evidence="1 2" key="1">
    <citation type="submission" date="2022-06" db="EMBL/GenBank/DDBJ databases">
        <title>Mycolicibacterium sp. CAU 1645 isolated from seawater.</title>
        <authorList>
            <person name="Kim W."/>
        </authorList>
    </citation>
    <scope>NUCLEOTIDE SEQUENCE [LARGE SCALE GENOMIC DNA]</scope>
    <source>
        <strain evidence="1 2">CAU 1645</strain>
    </source>
</reference>
<gene>
    <name evidence="1" type="ORF">NM203_19520</name>
</gene>
<evidence type="ECO:0000313" key="2">
    <source>
        <dbReference type="Proteomes" id="UP001651690"/>
    </source>
</evidence>
<keyword evidence="2" id="KW-1185">Reference proteome</keyword>
<dbReference type="Proteomes" id="UP001651690">
    <property type="component" value="Unassembled WGS sequence"/>
</dbReference>
<sequence length="54" mass="6402">MTQNWTSKLARSTRKLGLVFRTESYPRRSADIDADTRRMRHELDAIRARFPDHA</sequence>
<proteinExistence type="predicted"/>
<organism evidence="1 2">
    <name type="scientific">Mycolicibacterium arenosum</name>
    <dbReference type="NCBI Taxonomy" id="2952157"/>
    <lineage>
        <taxon>Bacteria</taxon>
        <taxon>Bacillati</taxon>
        <taxon>Actinomycetota</taxon>
        <taxon>Actinomycetes</taxon>
        <taxon>Mycobacteriales</taxon>
        <taxon>Mycobacteriaceae</taxon>
        <taxon>Mycolicibacterium</taxon>
    </lineage>
</organism>
<protein>
    <submittedName>
        <fullName evidence="1">Uncharacterized protein</fullName>
    </submittedName>
</protein>
<comment type="caution">
    <text evidence="1">The sequence shown here is derived from an EMBL/GenBank/DDBJ whole genome shotgun (WGS) entry which is preliminary data.</text>
</comment>
<accession>A0ABT1M5F3</accession>